<dbReference type="Proteomes" id="UP000184782">
    <property type="component" value="Unassembled WGS sequence"/>
</dbReference>
<name>A0A1N6GB11_9FLAO</name>
<gene>
    <name evidence="1" type="ORF">SAMN05421769_2011</name>
</gene>
<dbReference type="STRING" id="59733.SAMN05421769_2011"/>
<proteinExistence type="predicted"/>
<dbReference type="EMBL" id="FSRQ01000001">
    <property type="protein sequence ID" value="SIO04715.1"/>
    <property type="molecule type" value="Genomic_DNA"/>
</dbReference>
<evidence type="ECO:0000313" key="1">
    <source>
        <dbReference type="EMBL" id="SIO04715.1"/>
    </source>
</evidence>
<evidence type="ECO:0000313" key="2">
    <source>
        <dbReference type="Proteomes" id="UP000184782"/>
    </source>
</evidence>
<sequence>MTSKKIYYLLFLFVFLITRVNAQFVGYYKMDDEGLDIPTYSLFILPDNKFYFFKYGSWKNGKWNEIDKENIELIEIKSEIPPIEVYGKSDENKKETTTINLFGYLNGPLKTYAFINFSKDTISPKKFQPVFNVDEKLRENKYVITKKNDESNWLTFSIPANKNKVKYEISYPFDAINYTFPMDKKYNYYYIIENIDSILQPVTLTLTKQSKDYYIGVDRYIKQKELTAAETLKKIQDAKISVENESYKKNFGTKIPYKSVEKTFISETSILDSPSGK</sequence>
<protein>
    <submittedName>
        <fullName evidence="1">Uncharacterized protein</fullName>
    </submittedName>
</protein>
<organism evidence="1 2">
    <name type="scientific">Chryseobacterium scophthalmum</name>
    <dbReference type="NCBI Taxonomy" id="59733"/>
    <lineage>
        <taxon>Bacteria</taxon>
        <taxon>Pseudomonadati</taxon>
        <taxon>Bacteroidota</taxon>
        <taxon>Flavobacteriia</taxon>
        <taxon>Flavobacteriales</taxon>
        <taxon>Weeksellaceae</taxon>
        <taxon>Chryseobacterium group</taxon>
        <taxon>Chryseobacterium</taxon>
    </lineage>
</organism>
<reference evidence="2" key="1">
    <citation type="submission" date="2016-12" db="EMBL/GenBank/DDBJ databases">
        <authorList>
            <person name="Varghese N."/>
            <person name="Submissions S."/>
        </authorList>
    </citation>
    <scope>NUCLEOTIDE SEQUENCE [LARGE SCALE GENOMIC DNA]</scope>
    <source>
        <strain evidence="2">DSM 16779</strain>
    </source>
</reference>
<accession>A0A1N6GB11</accession>
<dbReference type="AlphaFoldDB" id="A0A1N6GB11"/>
<keyword evidence="2" id="KW-1185">Reference proteome</keyword>